<dbReference type="InterPro" id="IPR050509">
    <property type="entry name" value="CoA-transferase_III"/>
</dbReference>
<dbReference type="RefSeq" id="WP_253872373.1">
    <property type="nucleotide sequence ID" value="NZ_BAABHM010000032.1"/>
</dbReference>
<dbReference type="Pfam" id="PF02515">
    <property type="entry name" value="CoA_transf_3"/>
    <property type="match status" value="1"/>
</dbReference>
<dbReference type="Gene3D" id="3.40.50.10540">
    <property type="entry name" value="Crotonobetainyl-coa:carnitine coa-transferase, domain 1"/>
    <property type="match status" value="1"/>
</dbReference>
<dbReference type="InterPro" id="IPR003673">
    <property type="entry name" value="CoA-Trfase_fam_III"/>
</dbReference>
<dbReference type="PANTHER" id="PTHR48228:SF4">
    <property type="entry name" value="BLR3030 PROTEIN"/>
    <property type="match status" value="1"/>
</dbReference>
<dbReference type="PANTHER" id="PTHR48228">
    <property type="entry name" value="SUCCINYL-COA--D-CITRAMALATE COA-TRANSFERASE"/>
    <property type="match status" value="1"/>
</dbReference>
<gene>
    <name evidence="2" type="ORF">GCM10023198_49680</name>
</gene>
<evidence type="ECO:0000256" key="1">
    <source>
        <dbReference type="SAM" id="MobiDB-lite"/>
    </source>
</evidence>
<organism evidence="2 3">
    <name type="scientific">Promicromonospora umidemergens</name>
    <dbReference type="NCBI Taxonomy" id="629679"/>
    <lineage>
        <taxon>Bacteria</taxon>
        <taxon>Bacillati</taxon>
        <taxon>Actinomycetota</taxon>
        <taxon>Actinomycetes</taxon>
        <taxon>Micrococcales</taxon>
        <taxon>Promicromonosporaceae</taxon>
        <taxon>Promicromonospora</taxon>
    </lineage>
</organism>
<proteinExistence type="predicted"/>
<accession>A0ABP8Y178</accession>
<feature type="compositionally biased region" description="Low complexity" evidence="1">
    <location>
        <begin position="179"/>
        <end position="188"/>
    </location>
</feature>
<dbReference type="EMBL" id="BAABHM010000032">
    <property type="protein sequence ID" value="GAA4719741.1"/>
    <property type="molecule type" value="Genomic_DNA"/>
</dbReference>
<dbReference type="InterPro" id="IPR023606">
    <property type="entry name" value="CoA-Trfase_III_dom_1_sf"/>
</dbReference>
<comment type="caution">
    <text evidence="2">The sequence shown here is derived from an EMBL/GenBank/DDBJ whole genome shotgun (WGS) entry which is preliminary data.</text>
</comment>
<dbReference type="SUPFAM" id="SSF89796">
    <property type="entry name" value="CoA-transferase family III (CaiB/BaiF)"/>
    <property type="match status" value="2"/>
</dbReference>
<protein>
    <submittedName>
        <fullName evidence="2">CoA transferase</fullName>
    </submittedName>
</protein>
<evidence type="ECO:0000313" key="2">
    <source>
        <dbReference type="EMBL" id="GAA4719741.1"/>
    </source>
</evidence>
<dbReference type="GO" id="GO:0016740">
    <property type="term" value="F:transferase activity"/>
    <property type="evidence" value="ECO:0007669"/>
    <property type="project" value="UniProtKB-KW"/>
</dbReference>
<evidence type="ECO:0000313" key="3">
    <source>
        <dbReference type="Proteomes" id="UP001500843"/>
    </source>
</evidence>
<name>A0ABP8Y178_9MICO</name>
<dbReference type="Proteomes" id="UP001500843">
    <property type="component" value="Unassembled WGS sequence"/>
</dbReference>
<keyword evidence="2" id="KW-0808">Transferase</keyword>
<sequence length="449" mass="46733">MEPWLAAHLPVLDLALDAVRAVQRAAARAGRGARGADEPPLPDPARLAAALASDRVFALDGQPMAGFAQLSGFFATADGWVRTHANYPHHRSRLTALVGLPDDVGRAAFAHRLTVLSGQELEDRAAGPAGSGPHAGAIVARVRTEQEWRASEPGRAAASGPLVRTGQRTDPAGPGPRPGSGRRPPTGTSAGGATPLAGIRVLDLTRVIAGPVATRTLALLGADVLRVDPPDPAEIEWQHLDTGQGKRSTVLDLRDAHGRRTAQDLLDTADVLVTGYRPGAIESLGLRVPRGTVTGRVSAWGDTGPWSGRRGFDSIVQAASGIALLEGRDGAPGALPAQVLDHASGYLLAAGIVDALTLRDDGPGRDVSVSLARTATWLLDLPGRDPLRPAAAVPRRAEPAGARRAEPCRVPATETVTHGRVTTARPALPGYDDYAHPAHPWGTDAPAWA</sequence>
<keyword evidence="3" id="KW-1185">Reference proteome</keyword>
<feature type="region of interest" description="Disordered" evidence="1">
    <location>
        <begin position="144"/>
        <end position="194"/>
    </location>
</feature>
<reference evidence="3" key="1">
    <citation type="journal article" date="2019" name="Int. J. Syst. Evol. Microbiol.">
        <title>The Global Catalogue of Microorganisms (GCM) 10K type strain sequencing project: providing services to taxonomists for standard genome sequencing and annotation.</title>
        <authorList>
            <consortium name="The Broad Institute Genomics Platform"/>
            <consortium name="The Broad Institute Genome Sequencing Center for Infectious Disease"/>
            <person name="Wu L."/>
            <person name="Ma J."/>
        </authorList>
    </citation>
    <scope>NUCLEOTIDE SEQUENCE [LARGE SCALE GENOMIC DNA]</scope>
    <source>
        <strain evidence="3">JCM 17975</strain>
    </source>
</reference>